<keyword evidence="4" id="KW-0238">DNA-binding</keyword>
<name>A0A9P5LEC7_9HYPO</name>
<evidence type="ECO:0000313" key="10">
    <source>
        <dbReference type="Proteomes" id="UP000722485"/>
    </source>
</evidence>
<dbReference type="CDD" id="cd00067">
    <property type="entry name" value="GAL4"/>
    <property type="match status" value="1"/>
</dbReference>
<dbReference type="InterPro" id="IPR001138">
    <property type="entry name" value="Zn2Cys6_DnaBD"/>
</dbReference>
<dbReference type="EMBL" id="JAANBB010000026">
    <property type="protein sequence ID" value="KAF7554928.1"/>
    <property type="molecule type" value="Genomic_DNA"/>
</dbReference>
<dbReference type="PROSITE" id="PS50048">
    <property type="entry name" value="ZN2_CY6_FUNGAL_2"/>
    <property type="match status" value="1"/>
</dbReference>
<evidence type="ECO:0000256" key="3">
    <source>
        <dbReference type="ARBA" id="ARBA00023015"/>
    </source>
</evidence>
<evidence type="ECO:0000256" key="2">
    <source>
        <dbReference type="ARBA" id="ARBA00022833"/>
    </source>
</evidence>
<evidence type="ECO:0000256" key="6">
    <source>
        <dbReference type="ARBA" id="ARBA00023242"/>
    </source>
</evidence>
<keyword evidence="5" id="KW-0804">Transcription</keyword>
<organism evidence="9 10">
    <name type="scientific">Cylindrodendrum hubeiense</name>
    <dbReference type="NCBI Taxonomy" id="595255"/>
    <lineage>
        <taxon>Eukaryota</taxon>
        <taxon>Fungi</taxon>
        <taxon>Dikarya</taxon>
        <taxon>Ascomycota</taxon>
        <taxon>Pezizomycotina</taxon>
        <taxon>Sordariomycetes</taxon>
        <taxon>Hypocreomycetidae</taxon>
        <taxon>Hypocreales</taxon>
        <taxon>Nectriaceae</taxon>
        <taxon>Cylindrodendrum</taxon>
    </lineage>
</organism>
<evidence type="ECO:0000256" key="7">
    <source>
        <dbReference type="SAM" id="MobiDB-lite"/>
    </source>
</evidence>
<feature type="region of interest" description="Disordered" evidence="7">
    <location>
        <begin position="1"/>
        <end position="24"/>
    </location>
</feature>
<dbReference type="Gene3D" id="4.10.240.10">
    <property type="entry name" value="Zn(2)-C6 fungal-type DNA-binding domain"/>
    <property type="match status" value="1"/>
</dbReference>
<dbReference type="SMART" id="SM00066">
    <property type="entry name" value="GAL4"/>
    <property type="match status" value="1"/>
</dbReference>
<dbReference type="GO" id="GO:0008270">
    <property type="term" value="F:zinc ion binding"/>
    <property type="evidence" value="ECO:0007669"/>
    <property type="project" value="InterPro"/>
</dbReference>
<feature type="domain" description="Zn(2)-C6 fungal-type" evidence="8">
    <location>
        <begin position="26"/>
        <end position="54"/>
    </location>
</feature>
<dbReference type="OrthoDB" id="3145928at2759"/>
<dbReference type="SUPFAM" id="SSF57701">
    <property type="entry name" value="Zn2/Cys6 DNA-binding domain"/>
    <property type="match status" value="1"/>
</dbReference>
<dbReference type="Pfam" id="PF00172">
    <property type="entry name" value="Zn_clus"/>
    <property type="match status" value="1"/>
</dbReference>
<dbReference type="InterPro" id="IPR036864">
    <property type="entry name" value="Zn2-C6_fun-type_DNA-bd_sf"/>
</dbReference>
<keyword evidence="1" id="KW-0479">Metal-binding</keyword>
<keyword evidence="10" id="KW-1185">Reference proteome</keyword>
<sequence>MTSLATEASDALKSDAPKRHRRSNGGCVTCRIRRIKCDEIRPSCKRCTSSGRKCDGYPVPKPKTQAHESIAVVVMGPAGMPCATRGGGGCAAKSRTSLEMFSERYAPMLCGYGTPGFWHSVVLRACVANEGIKHLVIAASNLHMVSQLDLQASNLPFLAHYGRALQVLSRAQDSDVVVILVACVLLTVCDDLQNRGTAQHHILAGQRILRAQNDLALRPWTNSGMLEEIVSTFSRLSAPRPAMAGAFFEGGAATCIGGSVE</sequence>
<dbReference type="PANTHER" id="PTHR36206:SF12">
    <property type="entry name" value="ASPERCRYPTIN BIOSYNTHESIS CLUSTER-SPECIFIC TRANSCRIPTION REGULATOR ATNN-RELATED"/>
    <property type="match status" value="1"/>
</dbReference>
<keyword evidence="2" id="KW-0862">Zinc</keyword>
<evidence type="ECO:0000313" key="9">
    <source>
        <dbReference type="EMBL" id="KAF7554928.1"/>
    </source>
</evidence>
<dbReference type="AlphaFoldDB" id="A0A9P5LEC7"/>
<protein>
    <recommendedName>
        <fullName evidence="8">Zn(2)-C6 fungal-type domain-containing protein</fullName>
    </recommendedName>
</protein>
<keyword evidence="3" id="KW-0805">Transcription regulation</keyword>
<comment type="caution">
    <text evidence="9">The sequence shown here is derived from an EMBL/GenBank/DDBJ whole genome shotgun (WGS) entry which is preliminary data.</text>
</comment>
<dbReference type="GO" id="GO:0003677">
    <property type="term" value="F:DNA binding"/>
    <property type="evidence" value="ECO:0007669"/>
    <property type="project" value="UniProtKB-KW"/>
</dbReference>
<proteinExistence type="predicted"/>
<keyword evidence="6" id="KW-0539">Nucleus</keyword>
<dbReference type="InterPro" id="IPR052360">
    <property type="entry name" value="Transcr_Regulatory_Proteins"/>
</dbReference>
<evidence type="ECO:0000256" key="5">
    <source>
        <dbReference type="ARBA" id="ARBA00023163"/>
    </source>
</evidence>
<dbReference type="GO" id="GO:0000981">
    <property type="term" value="F:DNA-binding transcription factor activity, RNA polymerase II-specific"/>
    <property type="evidence" value="ECO:0007669"/>
    <property type="project" value="InterPro"/>
</dbReference>
<evidence type="ECO:0000259" key="8">
    <source>
        <dbReference type="PROSITE" id="PS50048"/>
    </source>
</evidence>
<gene>
    <name evidence="9" type="ORF">G7Z17_g2552</name>
</gene>
<dbReference type="Proteomes" id="UP000722485">
    <property type="component" value="Unassembled WGS sequence"/>
</dbReference>
<reference evidence="9" key="1">
    <citation type="submission" date="2020-03" db="EMBL/GenBank/DDBJ databases">
        <title>Draft Genome Sequence of Cylindrodendrum hubeiense.</title>
        <authorList>
            <person name="Buettner E."/>
            <person name="Kellner H."/>
        </authorList>
    </citation>
    <scope>NUCLEOTIDE SEQUENCE</scope>
    <source>
        <strain evidence="9">IHI 201604</strain>
    </source>
</reference>
<evidence type="ECO:0000256" key="1">
    <source>
        <dbReference type="ARBA" id="ARBA00022723"/>
    </source>
</evidence>
<evidence type="ECO:0000256" key="4">
    <source>
        <dbReference type="ARBA" id="ARBA00023125"/>
    </source>
</evidence>
<dbReference type="PANTHER" id="PTHR36206">
    <property type="entry name" value="ASPERCRYPTIN BIOSYNTHESIS CLUSTER-SPECIFIC TRANSCRIPTION REGULATOR ATNN-RELATED"/>
    <property type="match status" value="1"/>
</dbReference>
<accession>A0A9P5LEC7</accession>
<dbReference type="PROSITE" id="PS00463">
    <property type="entry name" value="ZN2_CY6_FUNGAL_1"/>
    <property type="match status" value="1"/>
</dbReference>